<organism evidence="1 2">
    <name type="scientific">Synaphobranchus kaupii</name>
    <name type="common">Kaup's arrowtooth eel</name>
    <dbReference type="NCBI Taxonomy" id="118154"/>
    <lineage>
        <taxon>Eukaryota</taxon>
        <taxon>Metazoa</taxon>
        <taxon>Chordata</taxon>
        <taxon>Craniata</taxon>
        <taxon>Vertebrata</taxon>
        <taxon>Euteleostomi</taxon>
        <taxon>Actinopterygii</taxon>
        <taxon>Neopterygii</taxon>
        <taxon>Teleostei</taxon>
        <taxon>Anguilliformes</taxon>
        <taxon>Synaphobranchidae</taxon>
        <taxon>Synaphobranchus</taxon>
    </lineage>
</organism>
<protein>
    <submittedName>
        <fullName evidence="1">Uncharacterized protein</fullName>
    </submittedName>
</protein>
<accession>A0A9Q1GDM5</accession>
<comment type="caution">
    <text evidence="1">The sequence shown here is derived from an EMBL/GenBank/DDBJ whole genome shotgun (WGS) entry which is preliminary data.</text>
</comment>
<name>A0A9Q1GDM5_SYNKA</name>
<evidence type="ECO:0000313" key="2">
    <source>
        <dbReference type="Proteomes" id="UP001152622"/>
    </source>
</evidence>
<gene>
    <name evidence="1" type="ORF">SKAU_G00027600</name>
</gene>
<sequence length="89" mass="10075">MLARNLNIHQGRTKMRLTARWKKMGYNSAGATEGPQRRFMNSTELPPRDGVALVPAPFFSTGRLDRDRDISNMRLLCPRALSACLPWTS</sequence>
<proteinExistence type="predicted"/>
<reference evidence="1" key="1">
    <citation type="journal article" date="2023" name="Science">
        <title>Genome structures resolve the early diversification of teleost fishes.</title>
        <authorList>
            <person name="Parey E."/>
            <person name="Louis A."/>
            <person name="Montfort J."/>
            <person name="Bouchez O."/>
            <person name="Roques C."/>
            <person name="Iampietro C."/>
            <person name="Lluch J."/>
            <person name="Castinel A."/>
            <person name="Donnadieu C."/>
            <person name="Desvignes T."/>
            <person name="Floi Bucao C."/>
            <person name="Jouanno E."/>
            <person name="Wen M."/>
            <person name="Mejri S."/>
            <person name="Dirks R."/>
            <person name="Jansen H."/>
            <person name="Henkel C."/>
            <person name="Chen W.J."/>
            <person name="Zahm M."/>
            <person name="Cabau C."/>
            <person name="Klopp C."/>
            <person name="Thompson A.W."/>
            <person name="Robinson-Rechavi M."/>
            <person name="Braasch I."/>
            <person name="Lecointre G."/>
            <person name="Bobe J."/>
            <person name="Postlethwait J.H."/>
            <person name="Berthelot C."/>
            <person name="Roest Crollius H."/>
            <person name="Guiguen Y."/>
        </authorList>
    </citation>
    <scope>NUCLEOTIDE SEQUENCE</scope>
    <source>
        <strain evidence="1">WJC10195</strain>
    </source>
</reference>
<dbReference type="Proteomes" id="UP001152622">
    <property type="component" value="Chromosome 1"/>
</dbReference>
<keyword evidence="2" id="KW-1185">Reference proteome</keyword>
<dbReference type="EMBL" id="JAINUF010000001">
    <property type="protein sequence ID" value="KAJ8381982.1"/>
    <property type="molecule type" value="Genomic_DNA"/>
</dbReference>
<evidence type="ECO:0000313" key="1">
    <source>
        <dbReference type="EMBL" id="KAJ8381982.1"/>
    </source>
</evidence>
<dbReference type="AlphaFoldDB" id="A0A9Q1GDM5"/>